<feature type="transmembrane region" description="Helical" evidence="1">
    <location>
        <begin position="71"/>
        <end position="94"/>
    </location>
</feature>
<keyword evidence="2" id="KW-1185">Reference proteome</keyword>
<evidence type="ECO:0000256" key="1">
    <source>
        <dbReference type="SAM" id="Phobius"/>
    </source>
</evidence>
<dbReference type="Proteomes" id="UP000694866">
    <property type="component" value="Unplaced"/>
</dbReference>
<evidence type="ECO:0000313" key="3">
    <source>
        <dbReference type="RefSeq" id="XP_011310007.1"/>
    </source>
</evidence>
<name>A0A9R1TI15_9HYME</name>
<proteinExistence type="predicted"/>
<keyword evidence="1" id="KW-0472">Membrane</keyword>
<dbReference type="AlphaFoldDB" id="A0A9R1TI15"/>
<sequence>MHSIVKLYLSVTDFIRGEQPSECQRMINETTRLINNPVFIDLGDGKCFRNEVMGDYDYYAANPLWIKIRLVLFWIFWGALILVIILSASTYFCLAPSLCRPTI</sequence>
<accession>A0A9R1TI15</accession>
<keyword evidence="1" id="KW-1133">Transmembrane helix</keyword>
<keyword evidence="1" id="KW-0812">Transmembrane</keyword>
<dbReference type="RefSeq" id="XP_011310007.1">
    <property type="nucleotide sequence ID" value="XM_011311705.1"/>
</dbReference>
<reference evidence="3" key="1">
    <citation type="submission" date="2025-08" db="UniProtKB">
        <authorList>
            <consortium name="RefSeq"/>
        </authorList>
    </citation>
    <scope>IDENTIFICATION</scope>
    <source>
        <strain evidence="3">USDA-PBARC FA_bdor</strain>
        <tissue evidence="3">Whole organism</tissue>
    </source>
</reference>
<organism evidence="2 3">
    <name type="scientific">Fopius arisanus</name>
    <dbReference type="NCBI Taxonomy" id="64838"/>
    <lineage>
        <taxon>Eukaryota</taxon>
        <taxon>Metazoa</taxon>
        <taxon>Ecdysozoa</taxon>
        <taxon>Arthropoda</taxon>
        <taxon>Hexapoda</taxon>
        <taxon>Insecta</taxon>
        <taxon>Pterygota</taxon>
        <taxon>Neoptera</taxon>
        <taxon>Endopterygota</taxon>
        <taxon>Hymenoptera</taxon>
        <taxon>Apocrita</taxon>
        <taxon>Ichneumonoidea</taxon>
        <taxon>Braconidae</taxon>
        <taxon>Opiinae</taxon>
        <taxon>Fopius</taxon>
    </lineage>
</organism>
<dbReference type="KEGG" id="fas:105270635"/>
<evidence type="ECO:0000313" key="2">
    <source>
        <dbReference type="Proteomes" id="UP000694866"/>
    </source>
</evidence>
<protein>
    <submittedName>
        <fullName evidence="3">Uncharacterized protein</fullName>
    </submittedName>
</protein>
<gene>
    <name evidence="3" type="primary">LOC105270635</name>
</gene>
<dbReference type="GeneID" id="105270635"/>
<dbReference type="OrthoDB" id="7648882at2759"/>